<evidence type="ECO:0000256" key="2">
    <source>
        <dbReference type="ARBA" id="ARBA00023163"/>
    </source>
</evidence>
<gene>
    <name evidence="4" type="ORF">ElyMa_002542000</name>
</gene>
<dbReference type="Gene3D" id="3.90.940.10">
    <property type="match status" value="1"/>
</dbReference>
<comment type="caution">
    <text evidence="4">The sequence shown here is derived from an EMBL/GenBank/DDBJ whole genome shotgun (WGS) entry which is preliminary data.</text>
</comment>
<dbReference type="EMBL" id="BMAT01005229">
    <property type="protein sequence ID" value="GFR89401.1"/>
    <property type="molecule type" value="Genomic_DNA"/>
</dbReference>
<dbReference type="SUPFAM" id="SSF63562">
    <property type="entry name" value="RPB6/omega subunit-like"/>
    <property type="match status" value="1"/>
</dbReference>
<dbReference type="GO" id="GO:0003899">
    <property type="term" value="F:DNA-directed RNA polymerase activity"/>
    <property type="evidence" value="ECO:0007669"/>
    <property type="project" value="InterPro"/>
</dbReference>
<proteinExistence type="predicted"/>
<dbReference type="GO" id="GO:0000428">
    <property type="term" value="C:DNA-directed RNA polymerase complex"/>
    <property type="evidence" value="ECO:0007669"/>
    <property type="project" value="UniProtKB-KW"/>
</dbReference>
<name>A0AAV4GWB7_9GAST</name>
<dbReference type="GO" id="GO:0003677">
    <property type="term" value="F:DNA binding"/>
    <property type="evidence" value="ECO:0007669"/>
    <property type="project" value="InterPro"/>
</dbReference>
<evidence type="ECO:0000256" key="3">
    <source>
        <dbReference type="SAM" id="MobiDB-lite"/>
    </source>
</evidence>
<dbReference type="InterPro" id="IPR036161">
    <property type="entry name" value="RPB6/omega-like_sf"/>
</dbReference>
<feature type="compositionally biased region" description="Low complexity" evidence="3">
    <location>
        <begin position="51"/>
        <end position="60"/>
    </location>
</feature>
<evidence type="ECO:0000313" key="4">
    <source>
        <dbReference type="EMBL" id="GFR89401.1"/>
    </source>
</evidence>
<protein>
    <submittedName>
        <fullName evidence="4">DNA-directed RNA polymerase subunit 6 homolog</fullName>
    </submittedName>
</protein>
<feature type="region of interest" description="Disordered" evidence="3">
    <location>
        <begin position="1"/>
        <end position="72"/>
    </location>
</feature>
<accession>A0AAV4GWB7</accession>
<reference evidence="4 5" key="1">
    <citation type="journal article" date="2021" name="Elife">
        <title>Chloroplast acquisition without the gene transfer in kleptoplastic sea slugs, Plakobranchus ocellatus.</title>
        <authorList>
            <person name="Maeda T."/>
            <person name="Takahashi S."/>
            <person name="Yoshida T."/>
            <person name="Shimamura S."/>
            <person name="Takaki Y."/>
            <person name="Nagai Y."/>
            <person name="Toyoda A."/>
            <person name="Suzuki Y."/>
            <person name="Arimoto A."/>
            <person name="Ishii H."/>
            <person name="Satoh N."/>
            <person name="Nishiyama T."/>
            <person name="Hasebe M."/>
            <person name="Maruyama T."/>
            <person name="Minagawa J."/>
            <person name="Obokata J."/>
            <person name="Shigenobu S."/>
        </authorList>
    </citation>
    <scope>NUCLEOTIDE SEQUENCE [LARGE SCALE GENOMIC DNA]</scope>
</reference>
<organism evidence="4 5">
    <name type="scientific">Elysia marginata</name>
    <dbReference type="NCBI Taxonomy" id="1093978"/>
    <lineage>
        <taxon>Eukaryota</taxon>
        <taxon>Metazoa</taxon>
        <taxon>Spiralia</taxon>
        <taxon>Lophotrochozoa</taxon>
        <taxon>Mollusca</taxon>
        <taxon>Gastropoda</taxon>
        <taxon>Heterobranchia</taxon>
        <taxon>Euthyneura</taxon>
        <taxon>Panpulmonata</taxon>
        <taxon>Sacoglossa</taxon>
        <taxon>Placobranchoidea</taxon>
        <taxon>Plakobranchidae</taxon>
        <taxon>Elysia</taxon>
    </lineage>
</organism>
<sequence>MGEDGSVVGEDMSDVELDDEFDDFDPLADSGGEEGDDDDVDDAADEKGASDDGNADASDNTPRLARKAHRKEAFPAYQTAQAVGARRIIVVAPEERQSSNMMTLAEATRAIAIRAKQISTHPYAYTDVGDLTDAISIARKELFDRRSPLQLERRMGRTSAGESIIEIWEVRKMSYPPLD</sequence>
<keyword evidence="1 4" id="KW-0240">DNA-directed RNA polymerase</keyword>
<keyword evidence="5" id="KW-1185">Reference proteome</keyword>
<keyword evidence="2" id="KW-0804">Transcription</keyword>
<evidence type="ECO:0000256" key="1">
    <source>
        <dbReference type="ARBA" id="ARBA00022478"/>
    </source>
</evidence>
<evidence type="ECO:0000313" key="5">
    <source>
        <dbReference type="Proteomes" id="UP000762676"/>
    </source>
</evidence>
<dbReference type="GO" id="GO:0006351">
    <property type="term" value="P:DNA-templated transcription"/>
    <property type="evidence" value="ECO:0007669"/>
    <property type="project" value="InterPro"/>
</dbReference>
<feature type="compositionally biased region" description="Acidic residues" evidence="3">
    <location>
        <begin position="11"/>
        <end position="44"/>
    </location>
</feature>
<dbReference type="AlphaFoldDB" id="A0AAV4GWB7"/>
<dbReference type="Proteomes" id="UP000762676">
    <property type="component" value="Unassembled WGS sequence"/>
</dbReference>